<evidence type="ECO:0000256" key="6">
    <source>
        <dbReference type="SAM" id="MobiDB-lite"/>
    </source>
</evidence>
<dbReference type="HOGENOM" id="CLU_307822_0_0_1"/>
<gene>
    <name evidence="10" type="primary">20213179</name>
    <name evidence="9" type="ORF">HELRODRAFT_194873</name>
</gene>
<dbReference type="Gene3D" id="2.30.30.40">
    <property type="entry name" value="SH3 Domains"/>
    <property type="match status" value="1"/>
</dbReference>
<sequence>MTPLAQTRSNMNEQEQTNERTIIDINQSLQFGKKLHETAKNIWNNSDEEMTGTMKLRRNILSEADEDIDEDNLESISMSGSLRGKANKTVSKSKKNNNNANNNTNNNNNNNITNNDNNNGNINSTKFKKSFKLGTLKNFSRTPLKNIFFGINSDLHDNENNTNNNNNNNDNNNNDNNNNNTVTSTNKDGSTDNDSLSNDSNVSGDVTNNCPISEAFDQVQYIVGFAIMNPQMKAYNLLLLMIGVVLPSPQMLLYLARFIDDGPATMVPTLKRVVMRTILKGQRFQPPSFLEYKSVEEKSSLEIQITLMDGTVLNEEVDASTTADEVVDVVATKMNLQQKFGFSVYIAMKEKIISLGWSSDKIFDSVSRCEQIERERSSTTSFTPGNNKYAGWINFATNIAQKLNRKTISSRNGTVNGNNIHNNNNNVNNNNCPDKSTTNTFHNSNSSNYIGQSNGLSNNNNTFDNFNYSLKDGNNYNPCWKLFVRKEIFTPWEDDVTEDPVAAHLCYAQICRGIMLGEYVCEAGYEVAALAARQYYIDYGGGITESGLNSVIRSYIPPSWLQGQQNNVKNWVKVVVKYHNTLFDIEEKPSQEYVKAEMVLVAKKKWCRNFTRTFDIKRIEGLHFRGHQRLLFGVNSDGVIVFSGATGEALFQAEYFKITSILSASSKETETVDQANDQLQLPNQPKTTLSSTNNIVGSTRRNSSSNNKILTLLFVDGTLLKFFSYDATELQQLIEHFRNGLTQRSTWALAKAGVGNKSTTAITADSTLTIIEGDLLQLTRPATEEALPCAACHCTNIITGETGLVQSTNLHVLQIIEEPSDEVLQVFRPAGYDRKRKFQIRKKTNMDLELQDVAANLKTTTTTSHTSHNNNKTTTNDSSESRVYKFVEPESLPALHIDRVYETTSAAQNLQECIPSHRIMKEENNEDTVYYIATKEVRVLKITFPRETLKRNGFNLAKES</sequence>
<keyword evidence="3" id="KW-0963">Cytoplasm</keyword>
<feature type="region of interest" description="Disordered" evidence="6">
    <location>
        <begin position="75"/>
        <end position="123"/>
    </location>
</feature>
<dbReference type="InterPro" id="IPR035963">
    <property type="entry name" value="FERM_2"/>
</dbReference>
<reference evidence="10" key="3">
    <citation type="submission" date="2015-06" db="UniProtKB">
        <authorList>
            <consortium name="EnsemblMetazoa"/>
        </authorList>
    </citation>
    <scope>IDENTIFICATION</scope>
</reference>
<dbReference type="STRING" id="6412.T1FWI4"/>
<dbReference type="CTD" id="20213179"/>
<feature type="compositionally biased region" description="Low complexity" evidence="6">
    <location>
        <begin position="160"/>
        <end position="180"/>
    </location>
</feature>
<dbReference type="InterPro" id="IPR000299">
    <property type="entry name" value="FERM_domain"/>
</dbReference>
<keyword evidence="5" id="KW-0009">Actin-binding</keyword>
<keyword evidence="4" id="KW-0677">Repeat</keyword>
<feature type="region of interest" description="Disordered" evidence="6">
    <location>
        <begin position="158"/>
        <end position="204"/>
    </location>
</feature>
<dbReference type="Gene3D" id="1.25.40.530">
    <property type="entry name" value="MyTH4 domain"/>
    <property type="match status" value="1"/>
</dbReference>
<dbReference type="eggNOG" id="KOG4229">
    <property type="taxonomic scope" value="Eukaryota"/>
</dbReference>
<dbReference type="Gene3D" id="3.10.20.90">
    <property type="entry name" value="Phosphatidylinositol 3-kinase Catalytic Subunit, Chain A, domain 1"/>
    <property type="match status" value="1"/>
</dbReference>
<evidence type="ECO:0000259" key="8">
    <source>
        <dbReference type="PROSITE" id="PS50057"/>
    </source>
</evidence>
<reference evidence="9 11" key="2">
    <citation type="journal article" date="2013" name="Nature">
        <title>Insights into bilaterian evolution from three spiralian genomes.</title>
        <authorList>
            <person name="Simakov O."/>
            <person name="Marletaz F."/>
            <person name="Cho S.J."/>
            <person name="Edsinger-Gonzales E."/>
            <person name="Havlak P."/>
            <person name="Hellsten U."/>
            <person name="Kuo D.H."/>
            <person name="Larsson T."/>
            <person name="Lv J."/>
            <person name="Arendt D."/>
            <person name="Savage R."/>
            <person name="Osoegawa K."/>
            <person name="de Jong P."/>
            <person name="Grimwood J."/>
            <person name="Chapman J.A."/>
            <person name="Shapiro H."/>
            <person name="Aerts A."/>
            <person name="Otillar R.P."/>
            <person name="Terry A.Y."/>
            <person name="Boore J.L."/>
            <person name="Grigoriev I.V."/>
            <person name="Lindberg D.R."/>
            <person name="Seaver E.C."/>
            <person name="Weisblat D.A."/>
            <person name="Putnam N.H."/>
            <person name="Rokhsar D.S."/>
        </authorList>
    </citation>
    <scope>NUCLEOTIDE SEQUENCE</scope>
</reference>
<proteinExistence type="inferred from homology"/>
<dbReference type="AlphaFoldDB" id="T1FWI4"/>
<dbReference type="Pfam" id="PF00373">
    <property type="entry name" value="FERM_M"/>
    <property type="match status" value="1"/>
</dbReference>
<evidence type="ECO:0000313" key="11">
    <source>
        <dbReference type="Proteomes" id="UP000015101"/>
    </source>
</evidence>
<dbReference type="GeneID" id="20213179"/>
<dbReference type="SMART" id="SM00139">
    <property type="entry name" value="MyTH4"/>
    <property type="match status" value="1"/>
</dbReference>
<dbReference type="PANTHER" id="PTHR22692:SF33">
    <property type="entry name" value="MYOSIN"/>
    <property type="match status" value="1"/>
</dbReference>
<reference evidence="11" key="1">
    <citation type="submission" date="2012-12" db="EMBL/GenBank/DDBJ databases">
        <authorList>
            <person name="Hellsten U."/>
            <person name="Grimwood J."/>
            <person name="Chapman J.A."/>
            <person name="Shapiro H."/>
            <person name="Aerts A."/>
            <person name="Otillar R.P."/>
            <person name="Terry A.Y."/>
            <person name="Boore J.L."/>
            <person name="Simakov O."/>
            <person name="Marletaz F."/>
            <person name="Cho S.-J."/>
            <person name="Edsinger-Gonzales E."/>
            <person name="Havlak P."/>
            <person name="Kuo D.-H."/>
            <person name="Larsson T."/>
            <person name="Lv J."/>
            <person name="Arendt D."/>
            <person name="Savage R."/>
            <person name="Osoegawa K."/>
            <person name="de Jong P."/>
            <person name="Lindberg D.R."/>
            <person name="Seaver E.C."/>
            <person name="Weisblat D.A."/>
            <person name="Putnam N.H."/>
            <person name="Grigoriev I.V."/>
            <person name="Rokhsar D.S."/>
        </authorList>
    </citation>
    <scope>NUCLEOTIDE SEQUENCE</scope>
</reference>
<keyword evidence="7" id="KW-1133">Transmembrane helix</keyword>
<evidence type="ECO:0000313" key="9">
    <source>
        <dbReference type="EMBL" id="ESO11273.1"/>
    </source>
</evidence>
<evidence type="ECO:0000256" key="7">
    <source>
        <dbReference type="SAM" id="Phobius"/>
    </source>
</evidence>
<dbReference type="GO" id="GO:0005856">
    <property type="term" value="C:cytoskeleton"/>
    <property type="evidence" value="ECO:0007669"/>
    <property type="project" value="InterPro"/>
</dbReference>
<dbReference type="InParanoid" id="T1FWI4"/>
<dbReference type="EMBL" id="AMQM01008732">
    <property type="status" value="NOT_ANNOTATED_CDS"/>
    <property type="molecule type" value="Genomic_DNA"/>
</dbReference>
<dbReference type="InterPro" id="IPR011993">
    <property type="entry name" value="PH-like_dom_sf"/>
</dbReference>
<evidence type="ECO:0000256" key="1">
    <source>
        <dbReference type="ARBA" id="ARBA00004496"/>
    </source>
</evidence>
<dbReference type="InterPro" id="IPR051567">
    <property type="entry name" value="Unconventional_Myosin_ATPase"/>
</dbReference>
<keyword evidence="11" id="KW-1185">Reference proteome</keyword>
<feature type="compositionally biased region" description="Low complexity" evidence="6">
    <location>
        <begin position="192"/>
        <end position="204"/>
    </location>
</feature>
<protein>
    <recommendedName>
        <fullName evidence="8">FERM domain-containing protein</fullName>
    </recommendedName>
</protein>
<dbReference type="Gene3D" id="2.30.29.30">
    <property type="entry name" value="Pleckstrin-homology domain (PH domain)/Phosphotyrosine-binding domain (PTB)"/>
    <property type="match status" value="1"/>
</dbReference>
<feature type="transmembrane region" description="Helical" evidence="7">
    <location>
        <begin position="237"/>
        <end position="256"/>
    </location>
</feature>
<dbReference type="GO" id="GO:0005737">
    <property type="term" value="C:cytoplasm"/>
    <property type="evidence" value="ECO:0007669"/>
    <property type="project" value="UniProtKB-SubCell"/>
</dbReference>
<feature type="region of interest" description="Disordered" evidence="6">
    <location>
        <begin position="860"/>
        <end position="881"/>
    </location>
</feature>
<dbReference type="EMBL" id="KB095836">
    <property type="protein sequence ID" value="ESO11273.1"/>
    <property type="molecule type" value="Genomic_DNA"/>
</dbReference>
<dbReference type="KEGG" id="hro:HELRODRAFT_194873"/>
<evidence type="ECO:0000256" key="4">
    <source>
        <dbReference type="ARBA" id="ARBA00022737"/>
    </source>
</evidence>
<comment type="subcellular location">
    <subcellularLocation>
        <location evidence="1">Cytoplasm</location>
    </subcellularLocation>
</comment>
<feature type="compositionally biased region" description="Low complexity" evidence="6">
    <location>
        <begin position="860"/>
        <end position="876"/>
    </location>
</feature>
<keyword evidence="7" id="KW-0472">Membrane</keyword>
<dbReference type="GO" id="GO:0003779">
    <property type="term" value="F:actin binding"/>
    <property type="evidence" value="ECO:0007669"/>
    <property type="project" value="UniProtKB-KW"/>
</dbReference>
<dbReference type="InterPro" id="IPR038185">
    <property type="entry name" value="MyTH4_dom_sf"/>
</dbReference>
<feature type="compositionally biased region" description="Low complexity" evidence="6">
    <location>
        <begin position="96"/>
        <end position="123"/>
    </location>
</feature>
<organism evidence="10 11">
    <name type="scientific">Helobdella robusta</name>
    <name type="common">Californian leech</name>
    <dbReference type="NCBI Taxonomy" id="6412"/>
    <lineage>
        <taxon>Eukaryota</taxon>
        <taxon>Metazoa</taxon>
        <taxon>Spiralia</taxon>
        <taxon>Lophotrochozoa</taxon>
        <taxon>Annelida</taxon>
        <taxon>Clitellata</taxon>
        <taxon>Hirudinea</taxon>
        <taxon>Rhynchobdellida</taxon>
        <taxon>Glossiphoniidae</taxon>
        <taxon>Helobdella</taxon>
    </lineage>
</organism>
<dbReference type="InterPro" id="IPR019749">
    <property type="entry name" value="Band_41_domain"/>
</dbReference>
<dbReference type="EnsemblMetazoa" id="HelroT194873">
    <property type="protein sequence ID" value="HelroP194873"/>
    <property type="gene ID" value="HelroG194873"/>
</dbReference>
<dbReference type="InterPro" id="IPR014352">
    <property type="entry name" value="FERM/acyl-CoA-bd_prot_sf"/>
</dbReference>
<dbReference type="InterPro" id="IPR029071">
    <property type="entry name" value="Ubiquitin-like_domsf"/>
</dbReference>
<name>T1FWI4_HELRO</name>
<dbReference type="Gene3D" id="1.20.80.10">
    <property type="match status" value="1"/>
</dbReference>
<evidence type="ECO:0000256" key="2">
    <source>
        <dbReference type="ARBA" id="ARBA00008314"/>
    </source>
</evidence>
<dbReference type="Proteomes" id="UP000015101">
    <property type="component" value="Unassembled WGS sequence"/>
</dbReference>
<feature type="domain" description="FERM" evidence="8">
    <location>
        <begin position="301"/>
        <end position="706"/>
    </location>
</feature>
<dbReference type="Pfam" id="PF21989">
    <property type="entry name" value="RA_2"/>
    <property type="match status" value="1"/>
</dbReference>
<evidence type="ECO:0000313" key="10">
    <source>
        <dbReference type="EnsemblMetazoa" id="HelroP194873"/>
    </source>
</evidence>
<dbReference type="InterPro" id="IPR019748">
    <property type="entry name" value="FERM_central"/>
</dbReference>
<dbReference type="InterPro" id="IPR000857">
    <property type="entry name" value="MyTH4_dom"/>
</dbReference>
<dbReference type="PANTHER" id="PTHR22692">
    <property type="entry name" value="MYOSIN VII, XV"/>
    <property type="match status" value="1"/>
</dbReference>
<feature type="region of interest" description="Disordered" evidence="6">
    <location>
        <begin position="417"/>
        <end position="438"/>
    </location>
</feature>
<dbReference type="SMART" id="SM00295">
    <property type="entry name" value="B41"/>
    <property type="match status" value="1"/>
</dbReference>
<comment type="similarity">
    <text evidence="2">Belongs to the TRAFAC class myosin-kinesin ATPase superfamily. Myosin family.</text>
</comment>
<dbReference type="PROSITE" id="PS50057">
    <property type="entry name" value="FERM_3"/>
    <property type="match status" value="1"/>
</dbReference>
<dbReference type="RefSeq" id="XP_009010654.1">
    <property type="nucleotide sequence ID" value="XM_009012406.1"/>
</dbReference>
<accession>T1FWI4</accession>
<evidence type="ECO:0000256" key="5">
    <source>
        <dbReference type="ARBA" id="ARBA00023203"/>
    </source>
</evidence>
<feature type="region of interest" description="Disordered" evidence="6">
    <location>
        <begin position="681"/>
        <end position="703"/>
    </location>
</feature>
<evidence type="ECO:0000256" key="3">
    <source>
        <dbReference type="ARBA" id="ARBA00022490"/>
    </source>
</evidence>
<dbReference type="CDD" id="cd14473">
    <property type="entry name" value="FERM_B-lobe"/>
    <property type="match status" value="1"/>
</dbReference>
<dbReference type="SUPFAM" id="SSF54236">
    <property type="entry name" value="Ubiquitin-like"/>
    <property type="match status" value="1"/>
</dbReference>
<dbReference type="SUPFAM" id="SSF47031">
    <property type="entry name" value="Second domain of FERM"/>
    <property type="match status" value="1"/>
</dbReference>
<keyword evidence="7" id="KW-0812">Transmembrane</keyword>